<reference evidence="2" key="1">
    <citation type="journal article" date="2014" name="Nat. Commun.">
        <title>The rainbow trout genome provides novel insights into evolution after whole-genome duplication in vertebrates.</title>
        <authorList>
            <person name="Berthelot C."/>
            <person name="Brunet F."/>
            <person name="Chalopin D."/>
            <person name="Juanchich A."/>
            <person name="Bernard M."/>
            <person name="Noel B."/>
            <person name="Bento P."/>
            <person name="Da Silva C."/>
            <person name="Labadie K."/>
            <person name="Alberti A."/>
            <person name="Aury J.M."/>
            <person name="Louis A."/>
            <person name="Dehais P."/>
            <person name="Bardou P."/>
            <person name="Montfort J."/>
            <person name="Klopp C."/>
            <person name="Cabau C."/>
            <person name="Gaspin C."/>
            <person name="Thorgaard G.H."/>
            <person name="Boussaha M."/>
            <person name="Quillet E."/>
            <person name="Guyomard R."/>
            <person name="Galiana D."/>
            <person name="Bobe J."/>
            <person name="Volff J.N."/>
            <person name="Genet C."/>
            <person name="Wincker P."/>
            <person name="Jaillon O."/>
            <person name="Roest Crollius H."/>
            <person name="Guiguen Y."/>
        </authorList>
    </citation>
    <scope>NUCLEOTIDE SEQUENCE [LARGE SCALE GENOMIC DNA]</scope>
</reference>
<gene>
    <name evidence="2" type="ORF">GSONMT00005516001</name>
</gene>
<feature type="region of interest" description="Disordered" evidence="1">
    <location>
        <begin position="20"/>
        <end position="77"/>
    </location>
</feature>
<evidence type="ECO:0000313" key="2">
    <source>
        <dbReference type="EMBL" id="CDQ95718.1"/>
    </source>
</evidence>
<sequence length="130" mass="14775">MNADTCVSYCDMTSIDSYYNTPSPHGRDQQPSDPFRIFQPSETKYSPTFLPKGQQGYEEKSRSPFQQECQSLDDGTEEGNNFNKYHLFMQRPTCKTPPEGEKLHQESGGHNDALIPCYGEFQTVQHPKGS</sequence>
<dbReference type="PaxDb" id="8022-A0A060YV34"/>
<dbReference type="EMBL" id="FR922369">
    <property type="protein sequence ID" value="CDQ95718.1"/>
    <property type="molecule type" value="Genomic_DNA"/>
</dbReference>
<protein>
    <submittedName>
        <fullName evidence="2">Uncharacterized protein</fullName>
    </submittedName>
</protein>
<reference evidence="2" key="2">
    <citation type="submission" date="2014-03" db="EMBL/GenBank/DDBJ databases">
        <authorList>
            <person name="Genoscope - CEA"/>
        </authorList>
    </citation>
    <scope>NUCLEOTIDE SEQUENCE</scope>
</reference>
<dbReference type="STRING" id="8022.A0A060YV34"/>
<dbReference type="Proteomes" id="UP000193380">
    <property type="component" value="Unassembled WGS sequence"/>
</dbReference>
<dbReference type="AlphaFoldDB" id="A0A060YV34"/>
<name>A0A060YV34_ONCMY</name>
<organism evidence="2 3">
    <name type="scientific">Oncorhynchus mykiss</name>
    <name type="common">Rainbow trout</name>
    <name type="synonym">Salmo gairdneri</name>
    <dbReference type="NCBI Taxonomy" id="8022"/>
    <lineage>
        <taxon>Eukaryota</taxon>
        <taxon>Metazoa</taxon>
        <taxon>Chordata</taxon>
        <taxon>Craniata</taxon>
        <taxon>Vertebrata</taxon>
        <taxon>Euteleostomi</taxon>
        <taxon>Actinopterygii</taxon>
        <taxon>Neopterygii</taxon>
        <taxon>Teleostei</taxon>
        <taxon>Protacanthopterygii</taxon>
        <taxon>Salmoniformes</taxon>
        <taxon>Salmonidae</taxon>
        <taxon>Salmoninae</taxon>
        <taxon>Oncorhynchus</taxon>
    </lineage>
</organism>
<evidence type="ECO:0000313" key="3">
    <source>
        <dbReference type="Proteomes" id="UP000193380"/>
    </source>
</evidence>
<proteinExistence type="predicted"/>
<evidence type="ECO:0000256" key="1">
    <source>
        <dbReference type="SAM" id="MobiDB-lite"/>
    </source>
</evidence>
<accession>A0A060YV34</accession>